<sequence length="82" mass="8842">MMALTSEAELFVQDLAAVVNKCENPYSVAAFVVHGFLKSLSLPMDDKHDILSDVSDIFDGVPPSARSGFALEGRKGKRASRS</sequence>
<dbReference type="RefSeq" id="WP_195876766.1">
    <property type="nucleotide sequence ID" value="NZ_JADOEL010000047.1"/>
</dbReference>
<organism evidence="1 2">
    <name type="scientific">Herminiimonas contaminans</name>
    <dbReference type="NCBI Taxonomy" id="1111140"/>
    <lineage>
        <taxon>Bacteria</taxon>
        <taxon>Pseudomonadati</taxon>
        <taxon>Pseudomonadota</taxon>
        <taxon>Betaproteobacteria</taxon>
        <taxon>Burkholderiales</taxon>
        <taxon>Oxalobacteraceae</taxon>
        <taxon>Herminiimonas</taxon>
    </lineage>
</organism>
<proteinExistence type="predicted"/>
<name>A0ABS0EYA5_9BURK</name>
<keyword evidence="2" id="KW-1185">Reference proteome</keyword>
<dbReference type="Proteomes" id="UP000657372">
    <property type="component" value="Unassembled WGS sequence"/>
</dbReference>
<evidence type="ECO:0000313" key="2">
    <source>
        <dbReference type="Proteomes" id="UP000657372"/>
    </source>
</evidence>
<reference evidence="1 2" key="1">
    <citation type="submission" date="2020-11" db="EMBL/GenBank/DDBJ databases">
        <title>WGS of Herminiimonas contaminans strain Marseille-Q4544 isolated from planarians Schmidtea mediterranea.</title>
        <authorList>
            <person name="Kangale L."/>
        </authorList>
    </citation>
    <scope>NUCLEOTIDE SEQUENCE [LARGE SCALE GENOMIC DNA]</scope>
    <source>
        <strain evidence="1 2">Marseille-Q4544</strain>
    </source>
</reference>
<evidence type="ECO:0000313" key="1">
    <source>
        <dbReference type="EMBL" id="MBF8179814.1"/>
    </source>
</evidence>
<protein>
    <submittedName>
        <fullName evidence="1">Uncharacterized protein</fullName>
    </submittedName>
</protein>
<gene>
    <name evidence="1" type="ORF">IXC47_19250</name>
</gene>
<dbReference type="EMBL" id="JADOEL010000047">
    <property type="protein sequence ID" value="MBF8179814.1"/>
    <property type="molecule type" value="Genomic_DNA"/>
</dbReference>
<accession>A0ABS0EYA5</accession>
<comment type="caution">
    <text evidence="1">The sequence shown here is derived from an EMBL/GenBank/DDBJ whole genome shotgun (WGS) entry which is preliminary data.</text>
</comment>